<gene>
    <name evidence="1" type="ORF">AQI70_33250</name>
</gene>
<proteinExistence type="predicted"/>
<name>A0A124GVH9_9ACTN</name>
<dbReference type="EMBL" id="LMWJ01000030">
    <property type="protein sequence ID" value="KUM68870.1"/>
    <property type="molecule type" value="Genomic_DNA"/>
</dbReference>
<dbReference type="AlphaFoldDB" id="A0A124GVH9"/>
<reference evidence="1 2" key="1">
    <citation type="submission" date="2015-10" db="EMBL/GenBank/DDBJ databases">
        <title>Draft genome sequence of Streptomyces curacoi DSM 40107, type strain for the species Streptomyces curacoi.</title>
        <authorList>
            <person name="Ruckert C."/>
            <person name="Winkler A."/>
            <person name="Kalinowski J."/>
            <person name="Kampfer P."/>
            <person name="Glaeser S."/>
        </authorList>
    </citation>
    <scope>NUCLEOTIDE SEQUENCE [LARGE SCALE GENOMIC DNA]</scope>
    <source>
        <strain evidence="1 2">DSM 40107</strain>
    </source>
</reference>
<dbReference type="Proteomes" id="UP000054024">
    <property type="component" value="Unassembled WGS sequence"/>
</dbReference>
<accession>A0A124GVH9</accession>
<evidence type="ECO:0000313" key="2">
    <source>
        <dbReference type="Proteomes" id="UP000054024"/>
    </source>
</evidence>
<evidence type="ECO:0000313" key="1">
    <source>
        <dbReference type="EMBL" id="KUM68870.1"/>
    </source>
</evidence>
<organism evidence="1 2">
    <name type="scientific">Streptomyces curacoi</name>
    <dbReference type="NCBI Taxonomy" id="146536"/>
    <lineage>
        <taxon>Bacteria</taxon>
        <taxon>Bacillati</taxon>
        <taxon>Actinomycetota</taxon>
        <taxon>Actinomycetes</taxon>
        <taxon>Kitasatosporales</taxon>
        <taxon>Streptomycetaceae</taxon>
        <taxon>Streptomyces</taxon>
    </lineage>
</organism>
<sequence length="69" mass="7450">MAITIWMSRVASRVTEAESASLGVVFAASRFACAVVRVDWPYLVSRGIDAWTLPIVPAASVSHFDAPEL</sequence>
<protein>
    <submittedName>
        <fullName evidence="1">Uncharacterized protein</fullName>
    </submittedName>
</protein>
<keyword evidence="2" id="KW-1185">Reference proteome</keyword>
<comment type="caution">
    <text evidence="1">The sequence shown here is derived from an EMBL/GenBank/DDBJ whole genome shotgun (WGS) entry which is preliminary data.</text>
</comment>